<comment type="caution">
    <text evidence="13">The sequence shown here is derived from an EMBL/GenBank/DDBJ whole genome shotgun (WGS) entry which is preliminary data.</text>
</comment>
<dbReference type="AlphaFoldDB" id="A0A8S2CK95"/>
<dbReference type="InterPro" id="IPR037136">
    <property type="entry name" value="RNA3'_phos_cyclase_dom_sf"/>
</dbReference>
<dbReference type="GO" id="GO:0006396">
    <property type="term" value="P:RNA processing"/>
    <property type="evidence" value="ECO:0007669"/>
    <property type="project" value="InterPro"/>
</dbReference>
<dbReference type="InterPro" id="IPR023797">
    <property type="entry name" value="RNA3'_phos_cyclase_dom"/>
</dbReference>
<evidence type="ECO:0000256" key="8">
    <source>
        <dbReference type="ARBA" id="ARBA00045867"/>
    </source>
</evidence>
<dbReference type="GO" id="GO:0005524">
    <property type="term" value="F:ATP binding"/>
    <property type="evidence" value="ECO:0007669"/>
    <property type="project" value="UniProtKB-KW"/>
</dbReference>
<keyword evidence="5 10" id="KW-0547">Nucleotide-binding</keyword>
<evidence type="ECO:0000256" key="3">
    <source>
        <dbReference type="ARBA" id="ARBA00021428"/>
    </source>
</evidence>
<dbReference type="InterPro" id="IPR036553">
    <property type="entry name" value="RPTC_insert"/>
</dbReference>
<dbReference type="Proteomes" id="UP000677228">
    <property type="component" value="Unassembled WGS sequence"/>
</dbReference>
<dbReference type="InterPro" id="IPR013791">
    <property type="entry name" value="RNA3'-term_phos_cycl_insert"/>
</dbReference>
<dbReference type="GO" id="GO:0003963">
    <property type="term" value="F:RNA-3'-phosphate cyclase activity"/>
    <property type="evidence" value="ECO:0007669"/>
    <property type="project" value="UniProtKB-EC"/>
</dbReference>
<dbReference type="PANTHER" id="PTHR11096">
    <property type="entry name" value="RNA 3' TERMINAL PHOSPHATE CYCLASE"/>
    <property type="match status" value="1"/>
</dbReference>
<dbReference type="Gene3D" id="3.30.360.20">
    <property type="entry name" value="RNA 3'-terminal phosphate cyclase, insert domain"/>
    <property type="match status" value="1"/>
</dbReference>
<evidence type="ECO:0000256" key="1">
    <source>
        <dbReference type="ARBA" id="ARBA00009206"/>
    </source>
</evidence>
<evidence type="ECO:0000313" key="14">
    <source>
        <dbReference type="EMBL" id="CAF3496587.1"/>
    </source>
</evidence>
<dbReference type="InterPro" id="IPR020719">
    <property type="entry name" value="RNA3'_term_phos_cycl-like_CS"/>
</dbReference>
<dbReference type="FunFam" id="3.30.360.20:FF:000002">
    <property type="entry name" value="RNA terminal phosphate cyclase-like 1"/>
    <property type="match status" value="1"/>
</dbReference>
<dbReference type="InterPro" id="IPR017770">
    <property type="entry name" value="RNA3'_term_phos_cyc_type_1"/>
</dbReference>
<dbReference type="PROSITE" id="PS01287">
    <property type="entry name" value="RTC"/>
    <property type="match status" value="1"/>
</dbReference>
<accession>A0A8S2CK95</accession>
<dbReference type="SUPFAM" id="SSF52913">
    <property type="entry name" value="RNA 3'-terminal phosphate cyclase, RPTC, insert domain"/>
    <property type="match status" value="1"/>
</dbReference>
<dbReference type="InterPro" id="IPR036241">
    <property type="entry name" value="NSFL1C_SEP_dom_sf"/>
</dbReference>
<keyword evidence="4" id="KW-0436">Ligase</keyword>
<evidence type="ECO:0000256" key="7">
    <source>
        <dbReference type="ARBA" id="ARBA00032543"/>
    </source>
</evidence>
<dbReference type="Gene3D" id="3.65.10.20">
    <property type="entry name" value="RNA 3'-terminal phosphate cyclase domain"/>
    <property type="match status" value="1"/>
</dbReference>
<evidence type="ECO:0000256" key="4">
    <source>
        <dbReference type="ARBA" id="ARBA00022598"/>
    </source>
</evidence>
<proteinExistence type="inferred from homology"/>
<dbReference type="Pfam" id="PF05189">
    <property type="entry name" value="RTC_insert"/>
    <property type="match status" value="1"/>
</dbReference>
<dbReference type="InterPro" id="IPR000228">
    <property type="entry name" value="RNA3'_term_phos_cyc"/>
</dbReference>
<dbReference type="NCBIfam" id="TIGR03399">
    <property type="entry name" value="RNA_3prim_cycl"/>
    <property type="match status" value="1"/>
</dbReference>
<feature type="binding site" evidence="10">
    <location>
        <begin position="310"/>
        <end position="314"/>
    </location>
    <ligand>
        <name>ATP</name>
        <dbReference type="ChEBI" id="CHEBI:30616"/>
    </ligand>
</feature>
<dbReference type="EC" id="6.5.1.4" evidence="2"/>
<evidence type="ECO:0000259" key="11">
    <source>
        <dbReference type="Pfam" id="PF01137"/>
    </source>
</evidence>
<dbReference type="SUPFAM" id="SSF102848">
    <property type="entry name" value="NSFL1 (p97 ATPase) cofactor p47, SEP domain"/>
    <property type="match status" value="1"/>
</dbReference>
<reference evidence="13" key="1">
    <citation type="submission" date="2021-02" db="EMBL/GenBank/DDBJ databases">
        <authorList>
            <person name="Nowell W R."/>
        </authorList>
    </citation>
    <scope>NUCLEOTIDE SEQUENCE</scope>
</reference>
<evidence type="ECO:0000256" key="9">
    <source>
        <dbReference type="PIRSR" id="PIRSR005378-1"/>
    </source>
</evidence>
<evidence type="ECO:0000256" key="2">
    <source>
        <dbReference type="ARBA" id="ARBA00012725"/>
    </source>
</evidence>
<dbReference type="EMBL" id="CAJOBA010000031">
    <property type="protein sequence ID" value="CAF3496587.1"/>
    <property type="molecule type" value="Genomic_DNA"/>
</dbReference>
<evidence type="ECO:0000259" key="12">
    <source>
        <dbReference type="Pfam" id="PF05189"/>
    </source>
</evidence>
<comment type="catalytic activity">
    <reaction evidence="6">
        <text>a 3'-end 3'-phospho-ribonucleotide-RNA + ATP = a 3'-end 2',3'-cyclophospho-ribonucleotide-RNA + AMP + diphosphate</text>
        <dbReference type="Rhea" id="RHEA:23976"/>
        <dbReference type="Rhea" id="RHEA-COMP:10463"/>
        <dbReference type="Rhea" id="RHEA-COMP:10464"/>
        <dbReference type="ChEBI" id="CHEBI:30616"/>
        <dbReference type="ChEBI" id="CHEBI:33019"/>
        <dbReference type="ChEBI" id="CHEBI:83062"/>
        <dbReference type="ChEBI" id="CHEBI:83064"/>
        <dbReference type="ChEBI" id="CHEBI:456215"/>
        <dbReference type="EC" id="6.5.1.4"/>
    </reaction>
</comment>
<name>A0A8S2CK95_9BILA</name>
<dbReference type="InterPro" id="IPR013792">
    <property type="entry name" value="RNA3'P_cycl/enolpyr_Trfase_a/b"/>
</dbReference>
<dbReference type="PIRSF" id="PIRSF005378">
    <property type="entry name" value="RNA3'_term_phos_cycl_euk"/>
    <property type="match status" value="1"/>
</dbReference>
<evidence type="ECO:0000313" key="15">
    <source>
        <dbReference type="Proteomes" id="UP000677228"/>
    </source>
</evidence>
<dbReference type="Proteomes" id="UP000682733">
    <property type="component" value="Unassembled WGS sequence"/>
</dbReference>
<evidence type="ECO:0000256" key="5">
    <source>
        <dbReference type="ARBA" id="ARBA00022741"/>
    </source>
</evidence>
<dbReference type="Gene3D" id="3.30.420.210">
    <property type="entry name" value="SEP domain"/>
    <property type="match status" value="1"/>
</dbReference>
<evidence type="ECO:0000256" key="10">
    <source>
        <dbReference type="PIRSR" id="PIRSR005378-2"/>
    </source>
</evidence>
<dbReference type="SUPFAM" id="SSF55205">
    <property type="entry name" value="EPT/RTPC-like"/>
    <property type="match status" value="2"/>
</dbReference>
<feature type="domain" description="RNA 3'-terminal phosphate cyclase" evidence="11">
    <location>
        <begin position="30"/>
        <end position="354"/>
    </location>
</feature>
<sequence length="394" mass="42981">MAQQIVIRFYSNGFAVDDGELRRIEDNHPFEGGQILRNSTALSALLQQPIRVIKIRAGRAQGGLRPQHLTGIQLLAEMCQAHLENGHIGSTDITFIPKTIHGGKYLADTKTAGSICLILQLALPVMAFAVSTQELVLKGGTDTNMAPPIDHYKMVFQPIAQRFGFHFDLKIVRRGYYPRGGGEVQIQTTPISNLNSIDLTEFGQIKRFFGRAFVAGPLTRKIAHEMSQTAQKLIEQKYPNIPIEIDVVKEDEKQAMGTGTGIIVGAETTTGCILANSALGKRGVPAFEVGKQATESLLNDLACEACVDTHLQDQLILLMALAKGKSRIRCGPITDHTKTAIYVVELMTKAKFTITEYSPLSSTTSDDKATASSKLSSLNSYIIECEGIGYQQST</sequence>
<gene>
    <name evidence="13" type="ORF">OVA965_LOCUS275</name>
    <name evidence="14" type="ORF">TMI583_LOCUS275</name>
</gene>
<feature type="domain" description="RNA 3'-terminal phosphate cyclase insert" evidence="12">
    <location>
        <begin position="200"/>
        <end position="301"/>
    </location>
</feature>
<evidence type="ECO:0000256" key="6">
    <source>
        <dbReference type="ARBA" id="ARBA00024481"/>
    </source>
</evidence>
<dbReference type="EMBL" id="CAJNOK010000031">
    <property type="protein sequence ID" value="CAF0724017.1"/>
    <property type="molecule type" value="Genomic_DNA"/>
</dbReference>
<protein>
    <recommendedName>
        <fullName evidence="3">RNA 3'-terminal phosphate cyclase</fullName>
        <ecNumber evidence="2">6.5.1.4</ecNumber>
    </recommendedName>
    <alternativeName>
        <fullName evidence="7">RNA terminal phosphate cyclase domain-containing protein 1</fullName>
    </alternativeName>
</protein>
<feature type="active site" description="Tele-AMP-histidine intermediate" evidence="9">
    <location>
        <position position="336"/>
    </location>
</feature>
<dbReference type="HAMAP" id="MF_00200">
    <property type="entry name" value="RTC"/>
    <property type="match status" value="1"/>
</dbReference>
<comment type="function">
    <text evidence="8">Catalyzes the conversion of 3'-phosphate to a 2',3'-cyclic phosphodiester at the end of RNA. The mechanism of action of the enzyme occurs in 3 steps: (A) adenylation of the enzyme by ATP; (B) transfer of adenylate to an RNA-N3'P to produce RNA-N3'PP5'A; (C) and attack of the adjacent 2'-hydroxyl on the 3'-phosphorus in the diester linkage to produce the cyclic end product. Likely functions in some aspects of cellular RNA processing. Function plays an important role in regulating axon regeneration by inhibiting central nervous system (CNS) axon regeneration following optic nerve injury.</text>
</comment>
<dbReference type="PANTHER" id="PTHR11096:SF0">
    <property type="entry name" value="RNA 3'-TERMINAL PHOSPHATE CYCLASE"/>
    <property type="match status" value="1"/>
</dbReference>
<feature type="binding site" evidence="10">
    <location>
        <position position="120"/>
    </location>
    <ligand>
        <name>ATP</name>
        <dbReference type="ChEBI" id="CHEBI:30616"/>
    </ligand>
</feature>
<evidence type="ECO:0000313" key="13">
    <source>
        <dbReference type="EMBL" id="CAF0724017.1"/>
    </source>
</evidence>
<dbReference type="Pfam" id="PF01137">
    <property type="entry name" value="RTC"/>
    <property type="match status" value="1"/>
</dbReference>
<keyword evidence="10" id="KW-0067">ATP-binding</keyword>
<dbReference type="GO" id="GO:0005634">
    <property type="term" value="C:nucleus"/>
    <property type="evidence" value="ECO:0007669"/>
    <property type="project" value="TreeGrafter"/>
</dbReference>
<comment type="similarity">
    <text evidence="1">Belongs to the RNA 3'-terminal cyclase family. Type 1 subfamily.</text>
</comment>
<organism evidence="13 15">
    <name type="scientific">Didymodactylos carnosus</name>
    <dbReference type="NCBI Taxonomy" id="1234261"/>
    <lineage>
        <taxon>Eukaryota</taxon>
        <taxon>Metazoa</taxon>
        <taxon>Spiralia</taxon>
        <taxon>Gnathifera</taxon>
        <taxon>Rotifera</taxon>
        <taxon>Eurotatoria</taxon>
        <taxon>Bdelloidea</taxon>
        <taxon>Philodinida</taxon>
        <taxon>Philodinidae</taxon>
        <taxon>Didymodactylos</taxon>
    </lineage>
</organism>